<proteinExistence type="inferred from homology"/>
<evidence type="ECO:0000256" key="8">
    <source>
        <dbReference type="ARBA" id="ARBA00023295"/>
    </source>
</evidence>
<dbReference type="SUPFAM" id="SSF51445">
    <property type="entry name" value="(Trans)glycosidases"/>
    <property type="match status" value="1"/>
</dbReference>
<name>A0A7K1Y1D7_9SPHI</name>
<dbReference type="InterPro" id="IPR004199">
    <property type="entry name" value="B-gal_small/dom_5"/>
</dbReference>
<evidence type="ECO:0000256" key="9">
    <source>
        <dbReference type="ARBA" id="ARBA00032230"/>
    </source>
</evidence>
<dbReference type="GO" id="GO:0004565">
    <property type="term" value="F:beta-galactosidase activity"/>
    <property type="evidence" value="ECO:0007669"/>
    <property type="project" value="UniProtKB-EC"/>
</dbReference>
<evidence type="ECO:0000259" key="12">
    <source>
        <dbReference type="SMART" id="SM01038"/>
    </source>
</evidence>
<keyword evidence="7" id="KW-0106">Calcium</keyword>
<dbReference type="InterPro" id="IPR006101">
    <property type="entry name" value="Glyco_hydro_2"/>
</dbReference>
<dbReference type="EMBL" id="WVHS01000004">
    <property type="protein sequence ID" value="MXV17065.1"/>
    <property type="molecule type" value="Genomic_DNA"/>
</dbReference>
<comment type="cofactor">
    <cofactor evidence="2">
        <name>Ca(2+)</name>
        <dbReference type="ChEBI" id="CHEBI:29108"/>
    </cofactor>
</comment>
<keyword evidence="14" id="KW-1185">Reference proteome</keyword>
<dbReference type="InterPro" id="IPR006103">
    <property type="entry name" value="Glyco_hydro_2_cat"/>
</dbReference>
<keyword evidence="11" id="KW-0732">Signal</keyword>
<dbReference type="Gene3D" id="3.20.20.80">
    <property type="entry name" value="Glycosidases"/>
    <property type="match status" value="1"/>
</dbReference>
<organism evidence="13 14">
    <name type="scientific">Hufsiella ginkgonis</name>
    <dbReference type="NCBI Taxonomy" id="2695274"/>
    <lineage>
        <taxon>Bacteria</taxon>
        <taxon>Pseudomonadati</taxon>
        <taxon>Bacteroidota</taxon>
        <taxon>Sphingobacteriia</taxon>
        <taxon>Sphingobacteriales</taxon>
        <taxon>Sphingobacteriaceae</taxon>
        <taxon>Hufsiella</taxon>
    </lineage>
</organism>
<evidence type="ECO:0000313" key="13">
    <source>
        <dbReference type="EMBL" id="MXV17065.1"/>
    </source>
</evidence>
<dbReference type="PROSITE" id="PS00719">
    <property type="entry name" value="GLYCOSYL_HYDROL_F2_1"/>
    <property type="match status" value="1"/>
</dbReference>
<dbReference type="AlphaFoldDB" id="A0A7K1Y1D7"/>
<evidence type="ECO:0000256" key="4">
    <source>
        <dbReference type="ARBA" id="ARBA00011245"/>
    </source>
</evidence>
<gene>
    <name evidence="13" type="ORF">GS398_17325</name>
</gene>
<dbReference type="Pfam" id="PF00703">
    <property type="entry name" value="Glyco_hydro_2"/>
    <property type="match status" value="1"/>
</dbReference>
<reference evidence="13 14" key="1">
    <citation type="submission" date="2019-11" db="EMBL/GenBank/DDBJ databases">
        <title>Pedobacter sp. HMF7056 Genome sequencing and assembly.</title>
        <authorList>
            <person name="Kang H."/>
            <person name="Kim H."/>
            <person name="Joh K."/>
        </authorList>
    </citation>
    <scope>NUCLEOTIDE SEQUENCE [LARGE SCALE GENOMIC DNA]</scope>
    <source>
        <strain evidence="13 14">HMF7056</strain>
    </source>
</reference>
<dbReference type="GO" id="GO:0005990">
    <property type="term" value="P:lactose catabolic process"/>
    <property type="evidence" value="ECO:0007669"/>
    <property type="project" value="TreeGrafter"/>
</dbReference>
<feature type="chain" id="PRO_5029816839" description="Beta-galactosidase" evidence="11">
    <location>
        <begin position="23"/>
        <end position="1056"/>
    </location>
</feature>
<evidence type="ECO:0000256" key="1">
    <source>
        <dbReference type="ARBA" id="ARBA00001412"/>
    </source>
</evidence>
<dbReference type="Gene3D" id="2.60.120.260">
    <property type="entry name" value="Galactose-binding domain-like"/>
    <property type="match status" value="1"/>
</dbReference>
<evidence type="ECO:0000256" key="10">
    <source>
        <dbReference type="RuleBase" id="RU361154"/>
    </source>
</evidence>
<dbReference type="RefSeq" id="WP_160908073.1">
    <property type="nucleotide sequence ID" value="NZ_WVHS01000004.1"/>
</dbReference>
<dbReference type="InterPro" id="IPR017853">
    <property type="entry name" value="GH"/>
</dbReference>
<dbReference type="InterPro" id="IPR050347">
    <property type="entry name" value="Bact_Beta-galactosidase"/>
</dbReference>
<evidence type="ECO:0000256" key="3">
    <source>
        <dbReference type="ARBA" id="ARBA00007401"/>
    </source>
</evidence>
<dbReference type="Gene3D" id="2.60.40.10">
    <property type="entry name" value="Immunoglobulins"/>
    <property type="match status" value="2"/>
</dbReference>
<keyword evidence="6 10" id="KW-0378">Hydrolase</keyword>
<feature type="signal peptide" evidence="11">
    <location>
        <begin position="1"/>
        <end position="22"/>
    </location>
</feature>
<protein>
    <recommendedName>
        <fullName evidence="5 10">Beta-galactosidase</fullName>
        <ecNumber evidence="5 10">3.2.1.23</ecNumber>
    </recommendedName>
    <alternativeName>
        <fullName evidence="9 10">Lactase</fullName>
    </alternativeName>
</protein>
<dbReference type="InterPro" id="IPR011013">
    <property type="entry name" value="Gal_mutarotase_sf_dom"/>
</dbReference>
<dbReference type="SUPFAM" id="SSF49785">
    <property type="entry name" value="Galactose-binding domain-like"/>
    <property type="match status" value="1"/>
</dbReference>
<dbReference type="Gene3D" id="2.70.98.10">
    <property type="match status" value="1"/>
</dbReference>
<dbReference type="PANTHER" id="PTHR46323">
    <property type="entry name" value="BETA-GALACTOSIDASE"/>
    <property type="match status" value="1"/>
</dbReference>
<evidence type="ECO:0000256" key="5">
    <source>
        <dbReference type="ARBA" id="ARBA00012756"/>
    </source>
</evidence>
<comment type="caution">
    <text evidence="13">The sequence shown here is derived from an EMBL/GenBank/DDBJ whole genome shotgun (WGS) entry which is preliminary data.</text>
</comment>
<dbReference type="InterPro" id="IPR036156">
    <property type="entry name" value="Beta-gal/glucu_dom_sf"/>
</dbReference>
<dbReference type="SUPFAM" id="SSF49303">
    <property type="entry name" value="beta-Galactosidase/glucuronidase domain"/>
    <property type="match status" value="2"/>
</dbReference>
<dbReference type="SUPFAM" id="SSF74650">
    <property type="entry name" value="Galactose mutarotase-like"/>
    <property type="match status" value="1"/>
</dbReference>
<dbReference type="InterPro" id="IPR032312">
    <property type="entry name" value="LacZ_4"/>
</dbReference>
<dbReference type="InterPro" id="IPR006104">
    <property type="entry name" value="Glyco_hydro_2_N"/>
</dbReference>
<dbReference type="GO" id="GO:0009341">
    <property type="term" value="C:beta-galactosidase complex"/>
    <property type="evidence" value="ECO:0007669"/>
    <property type="project" value="InterPro"/>
</dbReference>
<dbReference type="Pfam" id="PF02836">
    <property type="entry name" value="Glyco_hydro_2_C"/>
    <property type="match status" value="1"/>
</dbReference>
<dbReference type="Pfam" id="PF16353">
    <property type="entry name" value="LacZ_4"/>
    <property type="match status" value="1"/>
</dbReference>
<dbReference type="InterPro" id="IPR008979">
    <property type="entry name" value="Galactose-bd-like_sf"/>
</dbReference>
<evidence type="ECO:0000256" key="2">
    <source>
        <dbReference type="ARBA" id="ARBA00001913"/>
    </source>
</evidence>
<dbReference type="InterPro" id="IPR023230">
    <property type="entry name" value="Glyco_hydro_2_CS"/>
</dbReference>
<evidence type="ECO:0000313" key="14">
    <source>
        <dbReference type="Proteomes" id="UP000451233"/>
    </source>
</evidence>
<comment type="catalytic activity">
    <reaction evidence="1 10">
        <text>Hydrolysis of terminal non-reducing beta-D-galactose residues in beta-D-galactosides.</text>
        <dbReference type="EC" id="3.2.1.23"/>
    </reaction>
</comment>
<dbReference type="Proteomes" id="UP000451233">
    <property type="component" value="Unassembled WGS sequence"/>
</dbReference>
<evidence type="ECO:0000256" key="7">
    <source>
        <dbReference type="ARBA" id="ARBA00022837"/>
    </source>
</evidence>
<dbReference type="Pfam" id="PF02929">
    <property type="entry name" value="Bgal_small_N"/>
    <property type="match status" value="1"/>
</dbReference>
<dbReference type="InterPro" id="IPR013783">
    <property type="entry name" value="Ig-like_fold"/>
</dbReference>
<dbReference type="EC" id="3.2.1.23" evidence="5 10"/>
<evidence type="ECO:0000256" key="6">
    <source>
        <dbReference type="ARBA" id="ARBA00022801"/>
    </source>
</evidence>
<keyword evidence="8 10" id="KW-0326">Glycosidase</keyword>
<dbReference type="PANTHER" id="PTHR46323:SF2">
    <property type="entry name" value="BETA-GALACTOSIDASE"/>
    <property type="match status" value="1"/>
</dbReference>
<dbReference type="SMART" id="SM01038">
    <property type="entry name" value="Bgal_small_N"/>
    <property type="match status" value="1"/>
</dbReference>
<dbReference type="PRINTS" id="PR00132">
    <property type="entry name" value="GLHYDRLASE2"/>
</dbReference>
<dbReference type="Pfam" id="PF02837">
    <property type="entry name" value="Glyco_hydro_2_N"/>
    <property type="match status" value="1"/>
</dbReference>
<comment type="subunit">
    <text evidence="4">Monomer.</text>
</comment>
<dbReference type="InterPro" id="IPR014718">
    <property type="entry name" value="GH-type_carb-bd"/>
</dbReference>
<sequence>MKTGRAVIAFLNFLLLSDHAYAQAHDWENPLVTSSNTETPHSTFIPFHDVVTALSFDEKRSAYYRSLNGTWKFKWVRTPLKTPADFFMPGYNVSRWDDIRVPGNWQLQGDYDPPVFTNIRYPFPADPPRVPKTDNPTGLYRTTFTIPGGWRGKQVFLHFAGAQSAMYVWVNGKKTGYHEDGMTPAEFNITRLLVPGKNTLAAEVINWSDGSYLEDQDFWRLSGIFRDVFLFASPALHVRDLQVRTTFDRIYRDATLGLRIRLKNSGAMTGAGYQVKISLMDINRKVVFNHDLAAADVRPGREIDVSFRKLVRNPYKWSAETPSLYILQLQLTDGVGKVQEVITRKIGFRDVKIRNGLFLVNGRAVKIKGTNRHEFDRYTGRYITHAAMVRDIRLMKQLNINAVRTSHYPNATDWYNLCDEYGLYVMDEANIESHGLWAGEKIYLPEFAAWRKPFLDRGTAMVERDKNHPSVICWSMGNESGWGKNFDELYAAIKKIDPTRPIHYESKTPAYANVLSRYDIISTMYPSVNEMIRLMNLDPGRPVIICEYAHSMGNSLGNFRDYWRAFYAYPRLQGGFTWDWADQGLRAKTAAGLEYWNIVNYLDGANADDGLVNPDRQPQPETNELKKVLQNFNVNDVDVASGKIAVTNGYYFRSAADVALHWSLKENGRVIQSGTISDLRIGPQQTRQLKVPFDEELLKAGEEYFLDFSFKLTKGQKWAGRGFEVASSQLRLPAQAGAPPLTSLRTLPALKLSKGKDLVITGKGFTVAFAKATGALNSLRFQGKEWLSGEVMPGFWRVPTDNDEGGGKTSYAYRWRTAGLGQPKVDPVHMAAVQAYPQVIIVTVQNKVRFRNAAVTAQVKYTVFGDGSIRIHSNFGIPPGLPPLAKAGLYFTLPAVLDSVAWYGRGPFESYSDRKESAMVGLYGGKVSDQHFPYVMPQENGNKTDTRWMLLTSANGGGLLFTGSPLFNFTVQNYSQAALNRSKNTHILTRGSRTYLAIDLLQMGLGGDDSWSPRVHPEYLLKARRYDFTFMLRPVPAGADVTRLIKQKLPVVNRVR</sequence>
<evidence type="ECO:0000256" key="11">
    <source>
        <dbReference type="SAM" id="SignalP"/>
    </source>
</evidence>
<comment type="similarity">
    <text evidence="3 10">Belongs to the glycosyl hydrolase 2 family.</text>
</comment>
<feature type="domain" description="Beta galactosidase small chain/" evidence="12">
    <location>
        <begin position="759"/>
        <end position="1033"/>
    </location>
</feature>
<accession>A0A7K1Y1D7</accession>
<dbReference type="InterPro" id="IPR006102">
    <property type="entry name" value="Ig-like_GH2"/>
</dbReference>
<dbReference type="GO" id="GO:0030246">
    <property type="term" value="F:carbohydrate binding"/>
    <property type="evidence" value="ECO:0007669"/>
    <property type="project" value="InterPro"/>
</dbReference>